<protein>
    <recommendedName>
        <fullName evidence="4">Apple domain-containing protein</fullName>
    </recommendedName>
</protein>
<name>A0A812P223_9DINO</name>
<evidence type="ECO:0008006" key="4">
    <source>
        <dbReference type="Google" id="ProtNLM"/>
    </source>
</evidence>
<dbReference type="OrthoDB" id="431450at2759"/>
<feature type="signal peptide" evidence="1">
    <location>
        <begin position="1"/>
        <end position="21"/>
    </location>
</feature>
<evidence type="ECO:0000313" key="3">
    <source>
        <dbReference type="Proteomes" id="UP000604046"/>
    </source>
</evidence>
<sequence>MTPVLFVLASAHFAWPSAASAGEDSTCALQKRWLQADVEQPGSLAPLGTPVELARPAGPAFEAGGGAAWSTPGVRFQQCARPAPQKLMASSILQGAKQTQAREEKPLPNRVSCPPGQMPIGNFAGDAYDFTCCDAAEQCGGCRKIKDGLCQECAAGYVHQKIPILNITKCFLCESIPDWQDSKGLTCQDYESKGYCRFVGDSVEDGHDQAFHGLRPSEACCACGGGSVQPTPSSMSLARRALVNGDPINDFPEPQPLGTEVSGCDLATWQLQLEGSGRIHGNVEASGGKSQATEIKCSLVLMEDPMRGLFTTVDLQVPVGVMSYGDQVLVFKYWGLEPEPANKAFPVHVMKLPSGHTMEKFQLHCNCPWLRLLPSGELMAGPLPASMEVQGPSLAGEGGMPSCSCEVSAEQVHWQREGRHRWQQVVSEETTSFNVIQARLWKAGAYKVPVLHGRNGVALEISPLQEHIPGFRWFEDEEESLKLPVLENISSGARFVASPALAPEVLDVLCRDGSNATYAWSRFTGDITRNGKVAFNLDPSSGVASGTPGLDLSAEGRGRLQINCSVALGGQLYDKVLPVAQLTVDVVDDMMVRLEEAAVTKRLLGAQLESGLALCRKRADCAAVHVEEDGTCLAVVSDGEKQEFAGEVLMRLENCSEEDTELNLTVEGAWYVQGGYSPSNVFKDQVSYSHAGTTPELQIHLVLREFAEMQIPKACENASWLLVHTNTSDFQNGTVDAPEFFGAAMACTGKDVVTKAFANGYENFHLEFLPAELNDSVVLEWPKAKQPAELKPTVPACEQPDLTDFVFGTLEDPEHFSLHPCECFGEAHASAPPVVESSNVQVPRGPTTFNKGAVKDQLIFSGPYTCEDTALLSQSVGVTQPNCAAQCRANASCAFYQFATVAETCTLFARCDAIQQIDVQLVNKLYGIPPEGDFCLIANPEQCWQEIRRRSYLSLTPSDVPRCLFQDQYDACDALQQIEGVQAGQCPRCQYINASSEYAAKGMKKVPLPTEFPAASQISVSCNYTSRMFSRIEDSLKWEGPRPASTFTCVSGQWVGELGPWQHLGNLSCQECIQVGTPSLGNLSSFNLPEVYFLEHRLIQVTQASSSGRGCPTASWQTRSSLVLALQGKNGQERQVLHACGSKQVVLKTSCNADEETLFWQDTGMLDFGGY</sequence>
<reference evidence="2" key="1">
    <citation type="submission" date="2021-02" db="EMBL/GenBank/DDBJ databases">
        <authorList>
            <person name="Dougan E. K."/>
            <person name="Rhodes N."/>
            <person name="Thang M."/>
            <person name="Chan C."/>
        </authorList>
    </citation>
    <scope>NUCLEOTIDE SEQUENCE</scope>
</reference>
<accession>A0A812P223</accession>
<organism evidence="2 3">
    <name type="scientific">Symbiodinium natans</name>
    <dbReference type="NCBI Taxonomy" id="878477"/>
    <lineage>
        <taxon>Eukaryota</taxon>
        <taxon>Sar</taxon>
        <taxon>Alveolata</taxon>
        <taxon>Dinophyceae</taxon>
        <taxon>Suessiales</taxon>
        <taxon>Symbiodiniaceae</taxon>
        <taxon>Symbiodinium</taxon>
    </lineage>
</organism>
<dbReference type="Proteomes" id="UP000604046">
    <property type="component" value="Unassembled WGS sequence"/>
</dbReference>
<dbReference type="EMBL" id="CAJNDS010002137">
    <property type="protein sequence ID" value="CAE7346976.1"/>
    <property type="molecule type" value="Genomic_DNA"/>
</dbReference>
<evidence type="ECO:0000256" key="1">
    <source>
        <dbReference type="SAM" id="SignalP"/>
    </source>
</evidence>
<dbReference type="AlphaFoldDB" id="A0A812P223"/>
<keyword evidence="3" id="KW-1185">Reference proteome</keyword>
<proteinExistence type="predicted"/>
<evidence type="ECO:0000313" key="2">
    <source>
        <dbReference type="EMBL" id="CAE7346976.1"/>
    </source>
</evidence>
<feature type="chain" id="PRO_5032606055" description="Apple domain-containing protein" evidence="1">
    <location>
        <begin position="22"/>
        <end position="1171"/>
    </location>
</feature>
<gene>
    <name evidence="2" type="ORF">SNAT2548_LOCUS18204</name>
</gene>
<keyword evidence="1" id="KW-0732">Signal</keyword>
<comment type="caution">
    <text evidence="2">The sequence shown here is derived from an EMBL/GenBank/DDBJ whole genome shotgun (WGS) entry which is preliminary data.</text>
</comment>